<sequence>MFGRIVPASAFLAVTTVFVGGLLVPATNGAVSNSTNTLSPFLYTPLPLTAIRPRGWLSSQLHLSAAGLAGHEHDFYRYVSDSTWLGGSTEYSELHESAPYWFNYIVPLAYVLDDARLKAQAKSFLDYVLDHQAEDGWIGPETTRETRGIWARALVLFGMTQYAEADPSETERIVDSMHKFTVLAHDMLASNFTGLIQQSGDNFDPWRFGLARTHELVMSLQWLYENYPRGQEQVIWETMELMFEGGRVGERDWTTFFVEGVFPKVGTPAIKDTRFTHGVNLAQALRYPAVLYRMTKEDGLLTQTRNAVNWTYTYHGSSSGTIIADEHLGGLSPQRGSELCMSVETMFSLSYLYRFQGDNAFADGVERAAFNAFPAAISPDWWSHQYVTQTNQPWSRNLTAKPFYNVVSYGNTFGLEPNFLCLLIKPKVKYNYLVWWINLFKQPCCTVNHPQGYPKFLATSFLKAGSNGLIHALLSPSEVTTTLAHGNKVTVSVDTIYPFGDTLVYTITARSSFDFYIRIPSWTVLALSSISVDGKKAGALTPDENSLQKVAVKSGRTTVKVKLGMEVNVVTRGSGGVAVYRGPLLYALDLEYSSESFQPLNWTDTQPLPGEETLPETRDHILETPSEWRIAIDPTNLTVNDNSAGLKMADLPSPIFARGAAPVSITAAACAVAWNVTLDSPALPPLSPACVGERVNVTLSPYGTAKVHMAELPIVGF</sequence>
<organism evidence="3 4">
    <name type="scientific">Morchella conica CCBAS932</name>
    <dbReference type="NCBI Taxonomy" id="1392247"/>
    <lineage>
        <taxon>Eukaryota</taxon>
        <taxon>Fungi</taxon>
        <taxon>Dikarya</taxon>
        <taxon>Ascomycota</taxon>
        <taxon>Pezizomycotina</taxon>
        <taxon>Pezizomycetes</taxon>
        <taxon>Pezizales</taxon>
        <taxon>Morchellaceae</taxon>
        <taxon>Morchella</taxon>
    </lineage>
</organism>
<dbReference type="OrthoDB" id="5358475at2759"/>
<dbReference type="AlphaFoldDB" id="A0A3N4L1S7"/>
<feature type="domain" description="Non-reducing end beta-L-arabinofuranosidase-like GH127 catalytic" evidence="1">
    <location>
        <begin position="101"/>
        <end position="390"/>
    </location>
</feature>
<dbReference type="Pfam" id="PF07944">
    <property type="entry name" value="Beta-AFase-like_GH127_cat"/>
    <property type="match status" value="1"/>
</dbReference>
<proteinExistence type="predicted"/>
<dbReference type="InParanoid" id="A0A3N4L1S7"/>
<dbReference type="Proteomes" id="UP000277580">
    <property type="component" value="Unassembled WGS sequence"/>
</dbReference>
<dbReference type="STRING" id="1392247.A0A3N4L1S7"/>
<dbReference type="PANTHER" id="PTHR31151">
    <property type="entry name" value="PROLINE-TRNA LIGASE (DUF1680)"/>
    <property type="match status" value="1"/>
</dbReference>
<dbReference type="InterPro" id="IPR049046">
    <property type="entry name" value="Beta-AFase-like_GH127_middle"/>
</dbReference>
<evidence type="ECO:0008006" key="5">
    <source>
        <dbReference type="Google" id="ProtNLM"/>
    </source>
</evidence>
<name>A0A3N4L1S7_9PEZI</name>
<keyword evidence="4" id="KW-1185">Reference proteome</keyword>
<evidence type="ECO:0000313" key="3">
    <source>
        <dbReference type="EMBL" id="RPB16773.1"/>
    </source>
</evidence>
<dbReference type="GO" id="GO:0005975">
    <property type="term" value="P:carbohydrate metabolic process"/>
    <property type="evidence" value="ECO:0007669"/>
    <property type="project" value="InterPro"/>
</dbReference>
<accession>A0A3N4L1S7</accession>
<gene>
    <name evidence="3" type="ORF">P167DRAFT_499301</name>
</gene>
<protein>
    <recommendedName>
        <fullName evidence="5">DUF1680-domain-containing protein</fullName>
    </recommendedName>
</protein>
<evidence type="ECO:0000259" key="2">
    <source>
        <dbReference type="Pfam" id="PF20736"/>
    </source>
</evidence>
<dbReference type="InterPro" id="IPR012878">
    <property type="entry name" value="Beta-AFase-like_GH127_cat"/>
</dbReference>
<dbReference type="SUPFAM" id="SSF48208">
    <property type="entry name" value="Six-hairpin glycosidases"/>
    <property type="match status" value="1"/>
</dbReference>
<dbReference type="EMBL" id="ML119107">
    <property type="protein sequence ID" value="RPB16773.1"/>
    <property type="molecule type" value="Genomic_DNA"/>
</dbReference>
<evidence type="ECO:0000259" key="1">
    <source>
        <dbReference type="Pfam" id="PF07944"/>
    </source>
</evidence>
<feature type="domain" description="Non-reducing end beta-L-arabinofuranosidase-like GH127 middle" evidence="2">
    <location>
        <begin position="473"/>
        <end position="546"/>
    </location>
</feature>
<reference evidence="3 4" key="1">
    <citation type="journal article" date="2018" name="Nat. Ecol. Evol.">
        <title>Pezizomycetes genomes reveal the molecular basis of ectomycorrhizal truffle lifestyle.</title>
        <authorList>
            <person name="Murat C."/>
            <person name="Payen T."/>
            <person name="Noel B."/>
            <person name="Kuo A."/>
            <person name="Morin E."/>
            <person name="Chen J."/>
            <person name="Kohler A."/>
            <person name="Krizsan K."/>
            <person name="Balestrini R."/>
            <person name="Da Silva C."/>
            <person name="Montanini B."/>
            <person name="Hainaut M."/>
            <person name="Levati E."/>
            <person name="Barry K.W."/>
            <person name="Belfiori B."/>
            <person name="Cichocki N."/>
            <person name="Clum A."/>
            <person name="Dockter R.B."/>
            <person name="Fauchery L."/>
            <person name="Guy J."/>
            <person name="Iotti M."/>
            <person name="Le Tacon F."/>
            <person name="Lindquist E.A."/>
            <person name="Lipzen A."/>
            <person name="Malagnac F."/>
            <person name="Mello A."/>
            <person name="Molinier V."/>
            <person name="Miyauchi S."/>
            <person name="Poulain J."/>
            <person name="Riccioni C."/>
            <person name="Rubini A."/>
            <person name="Sitrit Y."/>
            <person name="Splivallo R."/>
            <person name="Traeger S."/>
            <person name="Wang M."/>
            <person name="Zifcakova L."/>
            <person name="Wipf D."/>
            <person name="Zambonelli A."/>
            <person name="Paolocci F."/>
            <person name="Nowrousian M."/>
            <person name="Ottonello S."/>
            <person name="Baldrian P."/>
            <person name="Spatafora J.W."/>
            <person name="Henrissat B."/>
            <person name="Nagy L.G."/>
            <person name="Aury J.M."/>
            <person name="Wincker P."/>
            <person name="Grigoriev I.V."/>
            <person name="Bonfante P."/>
            <person name="Martin F.M."/>
        </authorList>
    </citation>
    <scope>NUCLEOTIDE SEQUENCE [LARGE SCALE GENOMIC DNA]</scope>
    <source>
        <strain evidence="3 4">CCBAS932</strain>
    </source>
</reference>
<dbReference type="Pfam" id="PF20736">
    <property type="entry name" value="Glyco_hydro127M"/>
    <property type="match status" value="1"/>
</dbReference>
<dbReference type="InterPro" id="IPR008928">
    <property type="entry name" value="6-hairpin_glycosidase_sf"/>
</dbReference>
<evidence type="ECO:0000313" key="4">
    <source>
        <dbReference type="Proteomes" id="UP000277580"/>
    </source>
</evidence>
<dbReference type="PANTHER" id="PTHR31151:SF0">
    <property type="entry name" value="PROLINE-TRNA LIGASE (DUF1680)"/>
    <property type="match status" value="1"/>
</dbReference>